<reference evidence="11 12" key="1">
    <citation type="journal article" date="2024" name="IMA Fungus">
        <title>IMA Genome - F19 : A genome assembly and annotation guide to empower mycologists, including annotated draft genome sequences of Ceratocystis pirilliformis, Diaporthe australafricana, Fusarium ophioides, Paecilomyces lecythidis, and Sporothrix stenoceras.</title>
        <authorList>
            <person name="Aylward J."/>
            <person name="Wilson A.M."/>
            <person name="Visagie C.M."/>
            <person name="Spraker J."/>
            <person name="Barnes I."/>
            <person name="Buitendag C."/>
            <person name="Ceriani C."/>
            <person name="Del Mar Angel L."/>
            <person name="du Plessis D."/>
            <person name="Fuchs T."/>
            <person name="Gasser K."/>
            <person name="Kramer D."/>
            <person name="Li W."/>
            <person name="Munsamy K."/>
            <person name="Piso A."/>
            <person name="Price J.L."/>
            <person name="Sonnekus B."/>
            <person name="Thomas C."/>
            <person name="van der Nest A."/>
            <person name="van Dijk A."/>
            <person name="van Heerden A."/>
            <person name="van Vuuren N."/>
            <person name="Yilmaz N."/>
            <person name="Duong T.A."/>
            <person name="van der Merwe N.A."/>
            <person name="Wingfield M.J."/>
            <person name="Wingfield B.D."/>
        </authorList>
    </citation>
    <scope>NUCLEOTIDE SEQUENCE [LARGE SCALE GENOMIC DNA]</scope>
    <source>
        <strain evidence="11 12">CMW 18167</strain>
    </source>
</reference>
<feature type="domain" description="Chromatin assembly factor 1 subunit A dimerization" evidence="9">
    <location>
        <begin position="393"/>
        <end position="467"/>
    </location>
</feature>
<dbReference type="PANTHER" id="PTHR15272">
    <property type="entry name" value="CHROMATIN ASSEMBLY FACTOR 1 SUBUNIT A CAF-1 SUBUNIT A"/>
    <property type="match status" value="1"/>
</dbReference>
<evidence type="ECO:0000256" key="6">
    <source>
        <dbReference type="ARBA" id="ARBA00023242"/>
    </source>
</evidence>
<evidence type="ECO:0000313" key="12">
    <source>
        <dbReference type="Proteomes" id="UP001583193"/>
    </source>
</evidence>
<evidence type="ECO:0000256" key="1">
    <source>
        <dbReference type="ARBA" id="ARBA00004123"/>
    </source>
</evidence>
<dbReference type="PANTHER" id="PTHR15272:SF0">
    <property type="entry name" value="CHROMATIN ASSEMBLY FACTOR 1 SUBUNIT A"/>
    <property type="match status" value="1"/>
</dbReference>
<feature type="compositionally biased region" description="Polar residues" evidence="7">
    <location>
        <begin position="569"/>
        <end position="584"/>
    </location>
</feature>
<evidence type="ECO:0000259" key="8">
    <source>
        <dbReference type="Pfam" id="PF11600"/>
    </source>
</evidence>
<dbReference type="InterPro" id="IPR048800">
    <property type="entry name" value="Cac1-like_C"/>
</dbReference>
<sequence>MEVAMESAPPVSSSLSQSFPPPSPTASRKRSFDQVEDSERQTKRTQTSSEGNDQENRAPEEQQASSTIEKISAKHDEAMKGHLTEASGGPVERGRTPTKETTPVNSILATISAPNSTTPTGSSPQPPSGAAPASAQKKRKLSPASKEAKRIEKEAKEKQKLEEKAKKDEEKAKKEEERRQKEEERKKRDAEREEERKKKEEKKKLKEEERLAKEEERKKKEEEKMKKERSQMRLNAFFAKPSATQPSAQASSTTQGSPKKAADATATDDSNSKASITESTDTISDYKREFPDFFVQSHTQLAPINRFERDTEALRHLREKLDESLKASHDSPPEMPVSKLAEVFNAIPYRRRRGRHIVPVKEILLKLQESQDLIDPTKSGPKPQDMLRKVTMKTLKFSEDVRPPYQGTYTRRISEECAVKLSRNPFQRQLPETNYDYDSEAEWEEPEEGEDLDSEGEEELSEDGEDDLDGFLDDDDENQIDGKRRLIVGDLEPVCSGLRWQEAGVDPELDSYKVDIISEAAQFPIDPFSTAYWEKPKPSENANAKSSMPAPAIPPGRSTLHSFMIPGQGASTNGADGQTGSSLPSHPASKTKKAFPPEQLAEFKEVVEGSDLTKMGLIEILKKRFPKVSKDVLKDTLNSVATRVGQKEADKKWVCK</sequence>
<proteinExistence type="predicted"/>
<keyword evidence="4" id="KW-0143">Chaperone</keyword>
<feature type="region of interest" description="Disordered" evidence="7">
    <location>
        <begin position="1"/>
        <end position="282"/>
    </location>
</feature>
<evidence type="ECO:0000259" key="10">
    <source>
        <dbReference type="Pfam" id="PF21796"/>
    </source>
</evidence>
<keyword evidence="5" id="KW-0234">DNA repair</keyword>
<feature type="compositionally biased region" description="Acidic residues" evidence="7">
    <location>
        <begin position="435"/>
        <end position="479"/>
    </location>
</feature>
<dbReference type="Pfam" id="PF12253">
    <property type="entry name" value="CAF1A_dimeriz"/>
    <property type="match status" value="1"/>
</dbReference>
<feature type="compositionally biased region" description="Basic and acidic residues" evidence="7">
    <location>
        <begin position="71"/>
        <end position="83"/>
    </location>
</feature>
<dbReference type="EMBL" id="JAVDPF010000041">
    <property type="protein sequence ID" value="KAL1867954.1"/>
    <property type="molecule type" value="Genomic_DNA"/>
</dbReference>
<keyword evidence="6" id="KW-0539">Nucleus</keyword>
<comment type="caution">
    <text evidence="11">The sequence shown here is derived from an EMBL/GenBank/DDBJ whole genome shotgun (WGS) entry which is preliminary data.</text>
</comment>
<evidence type="ECO:0000256" key="2">
    <source>
        <dbReference type="ARBA" id="ARBA00022705"/>
    </source>
</evidence>
<feature type="compositionally biased region" description="Low complexity" evidence="7">
    <location>
        <begin position="241"/>
        <end position="275"/>
    </location>
</feature>
<feature type="compositionally biased region" description="Polar residues" evidence="7">
    <location>
        <begin position="99"/>
        <end position="109"/>
    </location>
</feature>
<feature type="compositionally biased region" description="Basic and acidic residues" evidence="7">
    <location>
        <begin position="146"/>
        <end position="231"/>
    </location>
</feature>
<feature type="region of interest" description="Disordered" evidence="7">
    <location>
        <begin position="530"/>
        <end position="597"/>
    </location>
</feature>
<feature type="compositionally biased region" description="Low complexity" evidence="7">
    <location>
        <begin position="7"/>
        <end position="18"/>
    </location>
</feature>
<evidence type="ECO:0000256" key="7">
    <source>
        <dbReference type="SAM" id="MobiDB-lite"/>
    </source>
</evidence>
<comment type="subcellular location">
    <subcellularLocation>
        <location evidence="1">Nucleus</location>
    </subcellularLocation>
</comment>
<dbReference type="Pfam" id="PF11600">
    <property type="entry name" value="CAF1A_acidic"/>
    <property type="match status" value="1"/>
</dbReference>
<gene>
    <name evidence="11" type="primary">RLF2</name>
    <name evidence="11" type="ORF">Plec18167_008420</name>
</gene>
<accession>A0ABR3WWA9</accession>
<dbReference type="Proteomes" id="UP001583193">
    <property type="component" value="Unassembled WGS sequence"/>
</dbReference>
<feature type="domain" description="Chromatin assembly factor 1 subunit Cac1-like C-terminal" evidence="10">
    <location>
        <begin position="600"/>
        <end position="655"/>
    </location>
</feature>
<protein>
    <submittedName>
        <fullName evidence="11">Chromatin assembly factor-I (CAF-I) p90 subunit</fullName>
    </submittedName>
</protein>
<feature type="domain" description="Chromatin assembly factor 1 p150 subunit acidic region" evidence="8">
    <location>
        <begin position="137"/>
        <end position="253"/>
    </location>
</feature>
<evidence type="ECO:0000259" key="9">
    <source>
        <dbReference type="Pfam" id="PF12253"/>
    </source>
</evidence>
<feature type="region of interest" description="Disordered" evidence="7">
    <location>
        <begin position="429"/>
        <end position="481"/>
    </location>
</feature>
<keyword evidence="3" id="KW-0227">DNA damage</keyword>
<evidence type="ECO:0000256" key="4">
    <source>
        <dbReference type="ARBA" id="ARBA00023186"/>
    </source>
</evidence>
<keyword evidence="2" id="KW-0235">DNA replication</keyword>
<evidence type="ECO:0000313" key="11">
    <source>
        <dbReference type="EMBL" id="KAL1867954.1"/>
    </source>
</evidence>
<dbReference type="InterPro" id="IPR021644">
    <property type="entry name" value="CAF-1_p150_acidic"/>
</dbReference>
<dbReference type="Pfam" id="PF21796">
    <property type="entry name" value="Cac1_C"/>
    <property type="match status" value="1"/>
</dbReference>
<feature type="compositionally biased region" description="Low complexity" evidence="7">
    <location>
        <begin position="112"/>
        <end position="123"/>
    </location>
</feature>
<organism evidence="11 12">
    <name type="scientific">Paecilomyces lecythidis</name>
    <dbReference type="NCBI Taxonomy" id="3004212"/>
    <lineage>
        <taxon>Eukaryota</taxon>
        <taxon>Fungi</taxon>
        <taxon>Dikarya</taxon>
        <taxon>Ascomycota</taxon>
        <taxon>Pezizomycotina</taxon>
        <taxon>Eurotiomycetes</taxon>
        <taxon>Eurotiomycetidae</taxon>
        <taxon>Eurotiales</taxon>
        <taxon>Thermoascaceae</taxon>
        <taxon>Paecilomyces</taxon>
    </lineage>
</organism>
<feature type="compositionally biased region" description="Basic and acidic residues" evidence="7">
    <location>
        <begin position="30"/>
        <end position="42"/>
    </location>
</feature>
<name>A0ABR3WWA9_9EURO</name>
<evidence type="ECO:0000256" key="5">
    <source>
        <dbReference type="ARBA" id="ARBA00023204"/>
    </source>
</evidence>
<keyword evidence="12" id="KW-1185">Reference proteome</keyword>
<dbReference type="InterPro" id="IPR022043">
    <property type="entry name" value="CAF1A_DD"/>
</dbReference>
<evidence type="ECO:0000256" key="3">
    <source>
        <dbReference type="ARBA" id="ARBA00022763"/>
    </source>
</evidence>